<dbReference type="Proteomes" id="UP001148662">
    <property type="component" value="Unassembled WGS sequence"/>
</dbReference>
<gene>
    <name evidence="1" type="ORF">NM688_g148</name>
</gene>
<sequence>MAVPIQWLDETFNSRAKAEALLRPDLESGLLTQHDFELATTFLPGPNRYWPHVTGGAATIGTVAYGRYYRKLPWGPGRTFLVAGAAYCVGTLLGQLQRARLHYQFSKSLDNPRAFAQALQNVNVRIGGREPLPWTLPQVKEIPQPTVNTSDIHGDTTRPEDGDSIWAQDVPQSLPPPTPPRSFDAAPQSAQAQSSENAPRFSSRWDEIRAANVAGAKQSSWDALRQRHERAAAGDVTQPTNFTSALNQRDRERAEEQARFDAILDAERKIAGG</sequence>
<reference evidence="1" key="1">
    <citation type="submission" date="2022-07" db="EMBL/GenBank/DDBJ databases">
        <title>Genome Sequence of Phlebia brevispora.</title>
        <authorList>
            <person name="Buettner E."/>
        </authorList>
    </citation>
    <scope>NUCLEOTIDE SEQUENCE</scope>
    <source>
        <strain evidence="1">MPL23</strain>
    </source>
</reference>
<dbReference type="EMBL" id="JANHOG010000010">
    <property type="protein sequence ID" value="KAJ3559766.1"/>
    <property type="molecule type" value="Genomic_DNA"/>
</dbReference>
<name>A0ACC1TF54_9APHY</name>
<accession>A0ACC1TF54</accession>
<organism evidence="1 2">
    <name type="scientific">Phlebia brevispora</name>
    <dbReference type="NCBI Taxonomy" id="194682"/>
    <lineage>
        <taxon>Eukaryota</taxon>
        <taxon>Fungi</taxon>
        <taxon>Dikarya</taxon>
        <taxon>Basidiomycota</taxon>
        <taxon>Agaricomycotina</taxon>
        <taxon>Agaricomycetes</taxon>
        <taxon>Polyporales</taxon>
        <taxon>Meruliaceae</taxon>
        <taxon>Phlebia</taxon>
    </lineage>
</organism>
<keyword evidence="2" id="KW-1185">Reference proteome</keyword>
<evidence type="ECO:0000313" key="1">
    <source>
        <dbReference type="EMBL" id="KAJ3559766.1"/>
    </source>
</evidence>
<comment type="caution">
    <text evidence="1">The sequence shown here is derived from an EMBL/GenBank/DDBJ whole genome shotgun (WGS) entry which is preliminary data.</text>
</comment>
<evidence type="ECO:0000313" key="2">
    <source>
        <dbReference type="Proteomes" id="UP001148662"/>
    </source>
</evidence>
<protein>
    <submittedName>
        <fullName evidence="1">Uncharacterized protein</fullName>
    </submittedName>
</protein>
<proteinExistence type="predicted"/>